<dbReference type="Proteomes" id="UP000289738">
    <property type="component" value="Chromosome B02"/>
</dbReference>
<sequence>MMYTLCSCSRTGVVVHKYQEDFPNADEDLCPVDYVREFVMDEEFCRILDKAKGKGSLVSRIFPSWCKKTGDDEAPIIFLKHNGLGRKRSVLPQNALLFVNFGKNTFFTISTSKKVPCLDSSIVVTQRSHKRGTSNATSKGLNLIGGTANEGGKAPTIIKLLLLLLLIN</sequence>
<gene>
    <name evidence="1" type="ORF">Ahy_B02g058396</name>
</gene>
<dbReference type="EMBL" id="SDMP01000012">
    <property type="protein sequence ID" value="RYR24846.1"/>
    <property type="molecule type" value="Genomic_DNA"/>
</dbReference>
<dbReference type="AlphaFoldDB" id="A0A445AEK5"/>
<accession>A0A445AEK5</accession>
<name>A0A445AEK5_ARAHY</name>
<evidence type="ECO:0000313" key="1">
    <source>
        <dbReference type="EMBL" id="RYR24846.1"/>
    </source>
</evidence>
<dbReference type="GO" id="GO:0009507">
    <property type="term" value="C:chloroplast"/>
    <property type="evidence" value="ECO:0007669"/>
    <property type="project" value="TreeGrafter"/>
</dbReference>
<dbReference type="PANTHER" id="PTHR47912:SF1">
    <property type="entry name" value="THIOREDOXIN-LIKE 4, CHLOROPLASTIC"/>
    <property type="match status" value="1"/>
</dbReference>
<comment type="caution">
    <text evidence="1">The sequence shown here is derived from an EMBL/GenBank/DDBJ whole genome shotgun (WGS) entry which is preliminary data.</text>
</comment>
<reference evidence="1 2" key="1">
    <citation type="submission" date="2019-01" db="EMBL/GenBank/DDBJ databases">
        <title>Sequencing of cultivated peanut Arachis hypogaea provides insights into genome evolution and oil improvement.</title>
        <authorList>
            <person name="Chen X."/>
        </authorList>
    </citation>
    <scope>NUCLEOTIDE SEQUENCE [LARGE SCALE GENOMIC DNA]</scope>
    <source>
        <strain evidence="2">cv. Fuhuasheng</strain>
        <tissue evidence="1">Leaves</tissue>
    </source>
</reference>
<proteinExistence type="predicted"/>
<keyword evidence="2" id="KW-1185">Reference proteome</keyword>
<organism evidence="1 2">
    <name type="scientific">Arachis hypogaea</name>
    <name type="common">Peanut</name>
    <dbReference type="NCBI Taxonomy" id="3818"/>
    <lineage>
        <taxon>Eukaryota</taxon>
        <taxon>Viridiplantae</taxon>
        <taxon>Streptophyta</taxon>
        <taxon>Embryophyta</taxon>
        <taxon>Tracheophyta</taxon>
        <taxon>Spermatophyta</taxon>
        <taxon>Magnoliopsida</taxon>
        <taxon>eudicotyledons</taxon>
        <taxon>Gunneridae</taxon>
        <taxon>Pentapetalae</taxon>
        <taxon>rosids</taxon>
        <taxon>fabids</taxon>
        <taxon>Fabales</taxon>
        <taxon>Fabaceae</taxon>
        <taxon>Papilionoideae</taxon>
        <taxon>50 kb inversion clade</taxon>
        <taxon>dalbergioids sensu lato</taxon>
        <taxon>Dalbergieae</taxon>
        <taxon>Pterocarpus clade</taxon>
        <taxon>Arachis</taxon>
    </lineage>
</organism>
<protein>
    <submittedName>
        <fullName evidence="1">Uncharacterized protein</fullName>
    </submittedName>
</protein>
<evidence type="ECO:0000313" key="2">
    <source>
        <dbReference type="Proteomes" id="UP000289738"/>
    </source>
</evidence>
<dbReference type="InterPro" id="IPR044176">
    <property type="entry name" value="TRL4_chloroplastic"/>
</dbReference>
<dbReference type="PANTHER" id="PTHR47912">
    <property type="entry name" value="THIOREDOXIN-LIKE 4, CHLOROPLASTIC"/>
    <property type="match status" value="1"/>
</dbReference>
<dbReference type="STRING" id="3818.A0A445AEK5"/>